<gene>
    <name evidence="1" type="ORF">C5748_25515</name>
</gene>
<dbReference type="EMBL" id="PVBR01000034">
    <property type="protein sequence ID" value="PRD40687.1"/>
    <property type="molecule type" value="Genomic_DNA"/>
</dbReference>
<name>A0A2S9IJJ0_9HYPH</name>
<keyword evidence="2" id="KW-1185">Reference proteome</keyword>
<reference evidence="1 2" key="1">
    <citation type="submission" date="2018-02" db="EMBL/GenBank/DDBJ databases">
        <title>The draft genome of Phyllobacterium sp. 1N-3.</title>
        <authorList>
            <person name="Liu L."/>
            <person name="Li L."/>
            <person name="Zhang X."/>
            <person name="Wang T."/>
            <person name="Liang L."/>
        </authorList>
    </citation>
    <scope>NUCLEOTIDE SEQUENCE [LARGE SCALE GENOMIC DNA]</scope>
    <source>
        <strain evidence="1 2">1N-3</strain>
    </source>
</reference>
<accession>A0A2S9IJJ0</accession>
<evidence type="ECO:0000313" key="2">
    <source>
        <dbReference type="Proteomes" id="UP000239434"/>
    </source>
</evidence>
<evidence type="ECO:0000313" key="1">
    <source>
        <dbReference type="EMBL" id="PRD40687.1"/>
    </source>
</evidence>
<organism evidence="1 2">
    <name type="scientific">Phyllobacterium phragmitis</name>
    <dbReference type="NCBI Taxonomy" id="2670329"/>
    <lineage>
        <taxon>Bacteria</taxon>
        <taxon>Pseudomonadati</taxon>
        <taxon>Pseudomonadota</taxon>
        <taxon>Alphaproteobacteria</taxon>
        <taxon>Hyphomicrobiales</taxon>
        <taxon>Phyllobacteriaceae</taxon>
        <taxon>Phyllobacterium</taxon>
    </lineage>
</organism>
<comment type="caution">
    <text evidence="1">The sequence shown here is derived from an EMBL/GenBank/DDBJ whole genome shotgun (WGS) entry which is preliminary data.</text>
</comment>
<dbReference type="Proteomes" id="UP000239434">
    <property type="component" value="Unassembled WGS sequence"/>
</dbReference>
<proteinExistence type="predicted"/>
<dbReference type="AlphaFoldDB" id="A0A2S9IJJ0"/>
<protein>
    <submittedName>
        <fullName evidence="1">Uncharacterized protein</fullName>
    </submittedName>
</protein>
<sequence>MPIKFMVLIPPEFQFISSTFAFGSGLTNDPFALVMAYVDVLDDSNVGVENVQIQWSTSPNVLTGTVGEVVFYKDPGSEEPFKPPVLADMINGLPCTLTDADGRAFVWITSTNSHVFNLAATMIGSQSSIEKTVIFGTMATQSNPFFTAPDVMGDLRSDGLHTPIGAAYFDVQIPTDSIPQAHQPDPTGNVMIGIAHYTDYFSGGNGFEYTIVDVPYVARWSDLTSNPIVSLPLAGLIDPTDAAHNKPPSHDLSRRNGVFYIPQAAGGSVLGTRAGLSNMTAFDLATPLKNQPPYLTDAQRQLPEVTLTPDPGTGYITQNTITTLPGGGLQLTIEALTEHPELDGEDIDFILYINGFRGGTEIGKHAHPVIPDKSHSTIQASSTQSVSIVIDYAWLTGFSVSASGRIGRTWFDYKVGKGASALYSTYPNGWPMDT</sequence>